<keyword evidence="6 12" id="KW-0560">Oxidoreductase</keyword>
<dbReference type="Pfam" id="PF00210">
    <property type="entry name" value="Ferritin"/>
    <property type="match status" value="1"/>
</dbReference>
<comment type="caution">
    <text evidence="15">The sequence shown here is derived from an EMBL/GenBank/DDBJ whole genome shotgun (WGS) entry which is preliminary data.</text>
</comment>
<feature type="binding site" evidence="11">
    <location>
        <position position="173"/>
    </location>
    <ligand>
        <name>Fe cation</name>
        <dbReference type="ChEBI" id="CHEBI:24875"/>
        <label>1</label>
    </ligand>
</feature>
<evidence type="ECO:0000256" key="9">
    <source>
        <dbReference type="ARBA" id="ARBA00025111"/>
    </source>
</evidence>
<comment type="function">
    <text evidence="9">Stores iron in a soluble, non-toxic, readily available form. Important for iron homeostasis. Has ferroxidase activity. Iron is taken up in the ferrous form and deposited as ferric hydroxides after oxidation.</text>
</comment>
<dbReference type="PANTHER" id="PTHR11431">
    <property type="entry name" value="FERRITIN"/>
    <property type="match status" value="1"/>
</dbReference>
<dbReference type="InterPro" id="IPR009040">
    <property type="entry name" value="Ferritin-like_diiron"/>
</dbReference>
<dbReference type="GO" id="GO:0004322">
    <property type="term" value="F:ferroxidase activity"/>
    <property type="evidence" value="ECO:0007669"/>
    <property type="project" value="UniProtKB-EC"/>
</dbReference>
<dbReference type="FunFam" id="1.20.1260.10:FF:000024">
    <property type="entry name" value="Ferritin heavy chain"/>
    <property type="match status" value="1"/>
</dbReference>
<evidence type="ECO:0000256" key="11">
    <source>
        <dbReference type="PIRSR" id="PIRSR601519-1"/>
    </source>
</evidence>
<keyword evidence="4" id="KW-0963">Cytoplasm</keyword>
<dbReference type="InterPro" id="IPR001519">
    <property type="entry name" value="Ferritin"/>
</dbReference>
<dbReference type="PANTHER" id="PTHR11431:SF75">
    <property type="entry name" value="FERRITIN"/>
    <property type="match status" value="1"/>
</dbReference>
<dbReference type="CDD" id="cd00037">
    <property type="entry name" value="CLECT"/>
    <property type="match status" value="1"/>
</dbReference>
<dbReference type="CDD" id="cd01056">
    <property type="entry name" value="Euk_Ferritin"/>
    <property type="match status" value="1"/>
</dbReference>
<proteinExistence type="inferred from homology"/>
<organism evidence="15 16">
    <name type="scientific">Pinctada imbricata</name>
    <name type="common">Atlantic pearl-oyster</name>
    <name type="synonym">Pinctada martensii</name>
    <dbReference type="NCBI Taxonomy" id="66713"/>
    <lineage>
        <taxon>Eukaryota</taxon>
        <taxon>Metazoa</taxon>
        <taxon>Spiralia</taxon>
        <taxon>Lophotrochozoa</taxon>
        <taxon>Mollusca</taxon>
        <taxon>Bivalvia</taxon>
        <taxon>Autobranchia</taxon>
        <taxon>Pteriomorphia</taxon>
        <taxon>Pterioida</taxon>
        <taxon>Pterioidea</taxon>
        <taxon>Pteriidae</taxon>
        <taxon>Pinctada</taxon>
    </lineage>
</organism>
<dbReference type="InterPro" id="IPR016186">
    <property type="entry name" value="C-type_lectin-like/link_sf"/>
</dbReference>
<dbReference type="InterPro" id="IPR016187">
    <property type="entry name" value="CTDL_fold"/>
</dbReference>
<dbReference type="GO" id="GO:0031410">
    <property type="term" value="C:cytoplasmic vesicle"/>
    <property type="evidence" value="ECO:0007669"/>
    <property type="project" value="UniProtKB-SubCell"/>
</dbReference>
<evidence type="ECO:0000256" key="6">
    <source>
        <dbReference type="ARBA" id="ARBA00023002"/>
    </source>
</evidence>
<dbReference type="GO" id="GO:0006826">
    <property type="term" value="P:iron ion transport"/>
    <property type="evidence" value="ECO:0007669"/>
    <property type="project" value="InterPro"/>
</dbReference>
<dbReference type="GO" id="GO:0008199">
    <property type="term" value="F:ferric iron binding"/>
    <property type="evidence" value="ECO:0007669"/>
    <property type="project" value="InterPro"/>
</dbReference>
<dbReference type="Gene3D" id="1.20.1260.10">
    <property type="match status" value="1"/>
</dbReference>
<dbReference type="InterPro" id="IPR001304">
    <property type="entry name" value="C-type_lectin-like"/>
</dbReference>
<keyword evidence="7 11" id="KW-0408">Iron</keyword>
<accession>A0AA88YA76</accession>
<comment type="catalytic activity">
    <reaction evidence="10 12">
        <text>4 Fe(2+) + O2 + 4 H(+) = 4 Fe(3+) + 2 H2O</text>
        <dbReference type="Rhea" id="RHEA:11148"/>
        <dbReference type="ChEBI" id="CHEBI:15377"/>
        <dbReference type="ChEBI" id="CHEBI:15378"/>
        <dbReference type="ChEBI" id="CHEBI:15379"/>
        <dbReference type="ChEBI" id="CHEBI:29033"/>
        <dbReference type="ChEBI" id="CHEBI:29034"/>
        <dbReference type="EC" id="1.16.3.1"/>
    </reaction>
</comment>
<dbReference type="EC" id="1.16.3.1" evidence="12"/>
<dbReference type="EMBL" id="VSWD01000008">
    <property type="protein sequence ID" value="KAK3095289.1"/>
    <property type="molecule type" value="Genomic_DNA"/>
</dbReference>
<feature type="domain" description="Ferritin-like diiron" evidence="14">
    <location>
        <begin position="121"/>
        <end position="270"/>
    </location>
</feature>
<protein>
    <recommendedName>
        <fullName evidence="12">Ferritin</fullName>
        <ecNumber evidence="12">1.16.3.1</ecNumber>
    </recommendedName>
</protein>
<dbReference type="InterPro" id="IPR008331">
    <property type="entry name" value="Ferritin_DPS_dom"/>
</dbReference>
<reference evidence="15" key="1">
    <citation type="submission" date="2019-08" db="EMBL/GenBank/DDBJ databases">
        <title>The improved chromosome-level genome for the pearl oyster Pinctada fucata martensii using PacBio sequencing and Hi-C.</title>
        <authorList>
            <person name="Zheng Z."/>
        </authorList>
    </citation>
    <scope>NUCLEOTIDE SEQUENCE</scope>
    <source>
        <strain evidence="15">ZZ-2019</strain>
        <tissue evidence="15">Adductor muscle</tissue>
    </source>
</reference>
<sequence>MSSGNGCPHGYMAYTGSCYLFSREKLTWYHASMKCEYMGGYLAVANSAHENSYFKLMSEKLSIDDEVWIGLNDVLFSKIFIWEGGYKQCKWWDWFGKEPITDGAGYRHCVAMGKDYKIIQQNFPRLSQKGINKQISQCLDYSFQFLAMSQYFERADVALPGFQKLFFEASERERKRALELISYMNKRGGFVELTEISLPVADNWNNGVSALRKALDLSKRINNRLLSLVDVATKKQDPHLKHFLEHNFLDKQIVVIKQLGDYITQLTKLLNDNRAGLGLYLFDKSLL</sequence>
<dbReference type="SMART" id="SM00034">
    <property type="entry name" value="CLECT"/>
    <property type="match status" value="1"/>
</dbReference>
<dbReference type="SUPFAM" id="SSF56436">
    <property type="entry name" value="C-type lectin-like"/>
    <property type="match status" value="1"/>
</dbReference>
<dbReference type="GO" id="GO:0008198">
    <property type="term" value="F:ferrous iron binding"/>
    <property type="evidence" value="ECO:0007669"/>
    <property type="project" value="TreeGrafter"/>
</dbReference>
<feature type="domain" description="C-type lectin" evidence="13">
    <location>
        <begin position="14"/>
        <end position="112"/>
    </location>
</feature>
<keyword evidence="16" id="KW-1185">Reference proteome</keyword>
<evidence type="ECO:0000313" key="16">
    <source>
        <dbReference type="Proteomes" id="UP001186944"/>
    </source>
</evidence>
<evidence type="ECO:0000256" key="4">
    <source>
        <dbReference type="ARBA" id="ARBA00022490"/>
    </source>
</evidence>
<evidence type="ECO:0000256" key="2">
    <source>
        <dbReference type="ARBA" id="ARBA00007513"/>
    </source>
</evidence>
<evidence type="ECO:0000259" key="14">
    <source>
        <dbReference type="PROSITE" id="PS50905"/>
    </source>
</evidence>
<keyword evidence="3 12" id="KW-0409">Iron storage</keyword>
<evidence type="ECO:0000256" key="8">
    <source>
        <dbReference type="ARBA" id="ARBA00023329"/>
    </source>
</evidence>
<evidence type="ECO:0000256" key="1">
    <source>
        <dbReference type="ARBA" id="ARBA00004541"/>
    </source>
</evidence>
<comment type="similarity">
    <text evidence="2 12">Belongs to the ferritin family.</text>
</comment>
<gene>
    <name evidence="15" type="ORF">FSP39_012850</name>
</gene>
<evidence type="ECO:0000256" key="3">
    <source>
        <dbReference type="ARBA" id="ARBA00022434"/>
    </source>
</evidence>
<name>A0AA88YA76_PINIB</name>
<dbReference type="InterPro" id="IPR009078">
    <property type="entry name" value="Ferritin-like_SF"/>
</dbReference>
<evidence type="ECO:0000256" key="10">
    <source>
        <dbReference type="ARBA" id="ARBA00047990"/>
    </source>
</evidence>
<dbReference type="Proteomes" id="UP001186944">
    <property type="component" value="Unassembled WGS sequence"/>
</dbReference>
<dbReference type="GO" id="GO:0006879">
    <property type="term" value="P:intracellular iron ion homeostasis"/>
    <property type="evidence" value="ECO:0007669"/>
    <property type="project" value="UniProtKB-KW"/>
</dbReference>
<dbReference type="PROSITE" id="PS50041">
    <property type="entry name" value="C_TYPE_LECTIN_2"/>
    <property type="match status" value="1"/>
</dbReference>
<evidence type="ECO:0000259" key="13">
    <source>
        <dbReference type="PROSITE" id="PS50041"/>
    </source>
</evidence>
<evidence type="ECO:0000313" key="15">
    <source>
        <dbReference type="EMBL" id="KAK3095289.1"/>
    </source>
</evidence>
<dbReference type="Gene3D" id="3.10.100.10">
    <property type="entry name" value="Mannose-Binding Protein A, subunit A"/>
    <property type="match status" value="1"/>
</dbReference>
<comment type="function">
    <text evidence="12">Stores iron in a soluble, non-toxic, readily available form. Important for iron homeostasis. Iron is taken up in the ferrous form and deposited as ferric hydroxides after oxidation.</text>
</comment>
<evidence type="ECO:0000256" key="5">
    <source>
        <dbReference type="ARBA" id="ARBA00022723"/>
    </source>
</evidence>
<dbReference type="InterPro" id="IPR012347">
    <property type="entry name" value="Ferritin-like"/>
</dbReference>
<keyword evidence="5 11" id="KW-0479">Metal-binding</keyword>
<keyword evidence="8" id="KW-0968">Cytoplasmic vesicle</keyword>
<dbReference type="PROSITE" id="PS50905">
    <property type="entry name" value="FERRITIN_LIKE"/>
    <property type="match status" value="1"/>
</dbReference>
<evidence type="ECO:0000256" key="12">
    <source>
        <dbReference type="RuleBase" id="RU361145"/>
    </source>
</evidence>
<dbReference type="SUPFAM" id="SSF47240">
    <property type="entry name" value="Ferritin-like"/>
    <property type="match status" value="1"/>
</dbReference>
<comment type="subcellular location">
    <subcellularLocation>
        <location evidence="1">Cytoplasmic vesicle</location>
    </subcellularLocation>
</comment>
<dbReference type="Pfam" id="PF00059">
    <property type="entry name" value="Lectin_C"/>
    <property type="match status" value="1"/>
</dbReference>
<evidence type="ECO:0000256" key="7">
    <source>
        <dbReference type="ARBA" id="ARBA00023004"/>
    </source>
</evidence>
<dbReference type="AlphaFoldDB" id="A0AA88YA76"/>
<feature type="binding site" evidence="11">
    <location>
        <position position="252"/>
    </location>
    <ligand>
        <name>Fe cation</name>
        <dbReference type="ChEBI" id="CHEBI:24875"/>
        <label>1</label>
    </ligand>
</feature>